<name>A0ABT1JBS3_9ACTN</name>
<dbReference type="Proteomes" id="UP001206483">
    <property type="component" value="Unassembled WGS sequence"/>
</dbReference>
<accession>A0ABT1JBS3</accession>
<evidence type="ECO:0000313" key="2">
    <source>
        <dbReference type="EMBL" id="MCP2314609.1"/>
    </source>
</evidence>
<feature type="compositionally biased region" description="Basic residues" evidence="1">
    <location>
        <begin position="153"/>
        <end position="169"/>
    </location>
</feature>
<protein>
    <submittedName>
        <fullName evidence="2">Uncharacterized protein</fullName>
    </submittedName>
</protein>
<comment type="caution">
    <text evidence="2">The sequence shown here is derived from an EMBL/GenBank/DDBJ whole genome shotgun (WGS) entry which is preliminary data.</text>
</comment>
<evidence type="ECO:0000313" key="3">
    <source>
        <dbReference type="Proteomes" id="UP001206483"/>
    </source>
</evidence>
<keyword evidence="3" id="KW-1185">Reference proteome</keyword>
<feature type="region of interest" description="Disordered" evidence="1">
    <location>
        <begin position="141"/>
        <end position="172"/>
    </location>
</feature>
<organism evidence="2 3">
    <name type="scientific">Kitasatospora paracochleata</name>
    <dbReference type="NCBI Taxonomy" id="58354"/>
    <lineage>
        <taxon>Bacteria</taxon>
        <taxon>Bacillati</taxon>
        <taxon>Actinomycetota</taxon>
        <taxon>Actinomycetes</taxon>
        <taxon>Kitasatosporales</taxon>
        <taxon>Streptomycetaceae</taxon>
        <taxon>Kitasatospora</taxon>
    </lineage>
</organism>
<evidence type="ECO:0000256" key="1">
    <source>
        <dbReference type="SAM" id="MobiDB-lite"/>
    </source>
</evidence>
<sequence>MTGRRPDWGPYRCPRRAGSSAVVLIADLAVAQHGVRFSAGTADQGGDACSSSRLGHLVGGVVHQDVEAAEFADAVRDEAVAELLVALVAGDRQGASPGALDEYGGGVGVAGFLREVAEGDVGALTGECQGDRAADVAAGAGLEPLLPPPARLPRGRRHCGRPGQPHRRQSGPVVPARYMAAQQDKARTERKLTEQQTAFLDALHRHAEAVAG</sequence>
<gene>
    <name evidence="2" type="ORF">FHR36_007810</name>
</gene>
<proteinExistence type="predicted"/>
<dbReference type="EMBL" id="JAMZDX010000009">
    <property type="protein sequence ID" value="MCP2314609.1"/>
    <property type="molecule type" value="Genomic_DNA"/>
</dbReference>
<reference evidence="2 3" key="1">
    <citation type="submission" date="2022-06" db="EMBL/GenBank/DDBJ databases">
        <title>Sequencing the genomes of 1000 actinobacteria strains.</title>
        <authorList>
            <person name="Klenk H.-P."/>
        </authorList>
    </citation>
    <scope>NUCLEOTIDE SEQUENCE [LARGE SCALE GENOMIC DNA]</scope>
    <source>
        <strain evidence="2 3">DSM 41656</strain>
    </source>
</reference>